<protein>
    <submittedName>
        <fullName evidence="1">Uncharacterized protein</fullName>
    </submittedName>
</protein>
<sequence>MDMNLDGVLAQALLDPQGDQQAFYYNYDAYASPAADVFTS</sequence>
<accession>A0A101LUC8</accession>
<comment type="caution">
    <text evidence="1">The sequence shown here is derived from an EMBL/GenBank/DDBJ whole genome shotgun (WGS) entry which is preliminary data.</text>
</comment>
<dbReference type="EMBL" id="LKAM01000018">
    <property type="protein sequence ID" value="KUM45512.1"/>
    <property type="molecule type" value="Genomic_DNA"/>
</dbReference>
<keyword evidence="1" id="KW-0496">Mitochondrion</keyword>
<dbReference type="AlphaFoldDB" id="A0A101LUC8"/>
<organism evidence="1">
    <name type="scientific">Picea glauca</name>
    <name type="common">White spruce</name>
    <name type="synonym">Pinus glauca</name>
    <dbReference type="NCBI Taxonomy" id="3330"/>
    <lineage>
        <taxon>Eukaryota</taxon>
        <taxon>Viridiplantae</taxon>
        <taxon>Streptophyta</taxon>
        <taxon>Embryophyta</taxon>
        <taxon>Tracheophyta</taxon>
        <taxon>Spermatophyta</taxon>
        <taxon>Pinopsida</taxon>
        <taxon>Pinidae</taxon>
        <taxon>Conifers I</taxon>
        <taxon>Pinales</taxon>
        <taxon>Pinaceae</taxon>
        <taxon>Picea</taxon>
    </lineage>
</organism>
<gene>
    <name evidence="1" type="ORF">ABT39_MTgene2614</name>
</gene>
<geneLocation type="mitochondrion" evidence="1"/>
<reference evidence="1" key="1">
    <citation type="journal article" date="2015" name="Genome Biol. Evol.">
        <title>Organellar Genomes of White Spruce (Picea glauca): Assembly and Annotation.</title>
        <authorList>
            <person name="Jackman S.D."/>
            <person name="Warren R.L."/>
            <person name="Gibb E.A."/>
            <person name="Vandervalk B.P."/>
            <person name="Mohamadi H."/>
            <person name="Chu J."/>
            <person name="Raymond A."/>
            <person name="Pleasance S."/>
            <person name="Coope R."/>
            <person name="Wildung M.R."/>
            <person name="Ritland C.E."/>
            <person name="Bousquet J."/>
            <person name="Jones S.J."/>
            <person name="Bohlmann J."/>
            <person name="Birol I."/>
        </authorList>
    </citation>
    <scope>NUCLEOTIDE SEQUENCE [LARGE SCALE GENOMIC DNA]</scope>
    <source>
        <tissue evidence="1">Flushing bud</tissue>
    </source>
</reference>
<name>A0A101LUC8_PICGL</name>
<proteinExistence type="predicted"/>
<evidence type="ECO:0000313" key="1">
    <source>
        <dbReference type="EMBL" id="KUM45512.1"/>
    </source>
</evidence>